<evidence type="ECO:0000256" key="2">
    <source>
        <dbReference type="ARBA" id="ARBA00022692"/>
    </source>
</evidence>
<dbReference type="RefSeq" id="WP_277577873.1">
    <property type="nucleotide sequence ID" value="NZ_JANRMI010000002.1"/>
</dbReference>
<dbReference type="Pfam" id="PF00654">
    <property type="entry name" value="Voltage_CLC"/>
    <property type="match status" value="1"/>
</dbReference>
<dbReference type="SUPFAM" id="SSF81340">
    <property type="entry name" value="Clc chloride channel"/>
    <property type="match status" value="1"/>
</dbReference>
<accession>A0ABT6DJK4</accession>
<feature type="transmembrane region" description="Helical" evidence="5">
    <location>
        <begin position="223"/>
        <end position="247"/>
    </location>
</feature>
<keyword evidence="3 5" id="KW-1133">Transmembrane helix</keyword>
<evidence type="ECO:0000256" key="3">
    <source>
        <dbReference type="ARBA" id="ARBA00022989"/>
    </source>
</evidence>
<dbReference type="CDD" id="cd03682">
    <property type="entry name" value="ClC_sycA_like"/>
    <property type="match status" value="1"/>
</dbReference>
<feature type="transmembrane region" description="Helical" evidence="5">
    <location>
        <begin position="100"/>
        <end position="119"/>
    </location>
</feature>
<feature type="transmembrane region" description="Helical" evidence="5">
    <location>
        <begin position="307"/>
        <end position="333"/>
    </location>
</feature>
<feature type="transmembrane region" description="Helical" evidence="5">
    <location>
        <begin position="340"/>
        <end position="365"/>
    </location>
</feature>
<organism evidence="6 7">
    <name type="scientific">Bdellovibrio svalbardensis</name>
    <dbReference type="NCBI Taxonomy" id="2972972"/>
    <lineage>
        <taxon>Bacteria</taxon>
        <taxon>Pseudomonadati</taxon>
        <taxon>Bdellovibrionota</taxon>
        <taxon>Bdellovibrionia</taxon>
        <taxon>Bdellovibrionales</taxon>
        <taxon>Pseudobdellovibrionaceae</taxon>
        <taxon>Bdellovibrio</taxon>
    </lineage>
</organism>
<reference evidence="6" key="1">
    <citation type="submission" date="2022-08" db="EMBL/GenBank/DDBJ databases">
        <title>Novel Bdellovibrio Species Isolated from Svalbard: Designation Bdellovibrio svalbardensis.</title>
        <authorList>
            <person name="Mitchell R.J."/>
            <person name="Choi S.Y."/>
        </authorList>
    </citation>
    <scope>NUCLEOTIDE SEQUENCE</scope>
    <source>
        <strain evidence="6">PAP01</strain>
    </source>
</reference>
<feature type="transmembrane region" description="Helical" evidence="5">
    <location>
        <begin position="190"/>
        <end position="211"/>
    </location>
</feature>
<keyword evidence="2 5" id="KW-0812">Transmembrane</keyword>
<dbReference type="InterPro" id="IPR014743">
    <property type="entry name" value="Cl-channel_core"/>
</dbReference>
<evidence type="ECO:0000313" key="7">
    <source>
        <dbReference type="Proteomes" id="UP001152321"/>
    </source>
</evidence>
<feature type="transmembrane region" description="Helical" evidence="5">
    <location>
        <begin position="267"/>
        <end position="287"/>
    </location>
</feature>
<gene>
    <name evidence="6" type="ORF">NWE73_08475</name>
</gene>
<proteinExistence type="predicted"/>
<feature type="transmembrane region" description="Helical" evidence="5">
    <location>
        <begin position="153"/>
        <end position="178"/>
    </location>
</feature>
<evidence type="ECO:0000256" key="5">
    <source>
        <dbReference type="SAM" id="Phobius"/>
    </source>
</evidence>
<keyword evidence="7" id="KW-1185">Reference proteome</keyword>
<dbReference type="InterPro" id="IPR050368">
    <property type="entry name" value="ClC-type_chloride_channel"/>
</dbReference>
<comment type="caution">
    <text evidence="6">The sequence shown here is derived from an EMBL/GenBank/DDBJ whole genome shotgun (WGS) entry which is preliminary data.</text>
</comment>
<keyword evidence="4 5" id="KW-0472">Membrane</keyword>
<comment type="subcellular location">
    <subcellularLocation>
        <location evidence="1">Membrane</location>
        <topology evidence="1">Multi-pass membrane protein</topology>
    </subcellularLocation>
</comment>
<name>A0ABT6DJK4_9BACT</name>
<dbReference type="InterPro" id="IPR001807">
    <property type="entry name" value="ClC"/>
</dbReference>
<evidence type="ECO:0000256" key="1">
    <source>
        <dbReference type="ARBA" id="ARBA00004141"/>
    </source>
</evidence>
<evidence type="ECO:0000313" key="6">
    <source>
        <dbReference type="EMBL" id="MDG0816395.1"/>
    </source>
</evidence>
<sequence>MEGFIFSALVKRTPEQIRIFPEILKWLLIASVVGVLAGSASAGFLWALDFVTHFRLEHSWLLFLLPVAGMAIVFLYTKFGKNTSAGSNLLIDEIHNPKSVVPLRMVPLVLLGTLATHLFGGSAGREGTAVQMGGSLADQLTKVFKLDSEDRKLLLMAGISAGFSSVFGTPLAGAIFGLEVLAIGRMRYSALLPCFVAAIVADRICLAWGISHTHYSISQVPPLTAVNILWALVAGILFGLCAFLFSWSSHRATKIWNNILSSPYLQAFMGGILVIVLASILQTNRYLGLGIPVLLESFQQPLPPYDFILKLIFTVITLSAGFKGGEVTPLFFIGATLGNALAWLLPLPFTLLAGMGFVAVFAGAANTPLACTIMALELFGTTPGIYAALACVMSYLCSGHSGIYHSQRIEVRKYVEKN</sequence>
<dbReference type="Gene3D" id="1.10.3080.10">
    <property type="entry name" value="Clc chloride channel"/>
    <property type="match status" value="1"/>
</dbReference>
<feature type="transmembrane region" description="Helical" evidence="5">
    <location>
        <begin position="26"/>
        <end position="48"/>
    </location>
</feature>
<dbReference type="PANTHER" id="PTHR43427:SF12">
    <property type="entry name" value="CHLORIDE TRANSPORTER"/>
    <property type="match status" value="1"/>
</dbReference>
<protein>
    <submittedName>
        <fullName evidence="6">Voltage-gated chloride channel family protein</fullName>
    </submittedName>
</protein>
<evidence type="ECO:0000256" key="4">
    <source>
        <dbReference type="ARBA" id="ARBA00023136"/>
    </source>
</evidence>
<feature type="transmembrane region" description="Helical" evidence="5">
    <location>
        <begin position="60"/>
        <end position="79"/>
    </location>
</feature>
<dbReference type="Proteomes" id="UP001152321">
    <property type="component" value="Unassembled WGS sequence"/>
</dbReference>
<feature type="transmembrane region" description="Helical" evidence="5">
    <location>
        <begin position="385"/>
        <end position="404"/>
    </location>
</feature>
<dbReference type="PANTHER" id="PTHR43427">
    <property type="entry name" value="CHLORIDE CHANNEL PROTEIN CLC-E"/>
    <property type="match status" value="1"/>
</dbReference>
<dbReference type="EMBL" id="JANRMI010000002">
    <property type="protein sequence ID" value="MDG0816395.1"/>
    <property type="molecule type" value="Genomic_DNA"/>
</dbReference>